<reference evidence="1" key="1">
    <citation type="submission" date="2016-10" db="EMBL/GenBank/DDBJ databases">
        <title>Agrobacterium Ti plasmids: Classification based on T-DNA and Vir regions organization.</title>
        <authorList>
            <person name="Nabi N."/>
            <person name="Vial L."/>
            <person name="Ben Hafsa A."/>
            <person name="Chapulliot D."/>
            <person name="Berard A."/>
            <person name="Chauveau A."/>
            <person name="Le Paslier M.-C."/>
            <person name="Harzallah Skhiri F."/>
            <person name="Brunel D."/>
            <person name="Nesme X."/>
            <person name="Chaouachi M."/>
        </authorList>
    </citation>
    <scope>NUCLEOTIDE SEQUENCE</scope>
    <source>
        <strain evidence="1">CFBP2712</strain>
        <plasmid evidence="1">pTi_CFBP2712</plasmid>
    </source>
</reference>
<evidence type="ECO:0000313" key="1">
    <source>
        <dbReference type="EMBL" id="ASK41246.1"/>
    </source>
</evidence>
<accession>A0A2Z2PMC8</accession>
<geneLocation type="plasmid" evidence="1">
    <name>pTi_CFBP2712</name>
</geneLocation>
<sequence length="138" mass="15080">MAVIGEFNTNGNNSIIGNVRTLTVSMKARLNPIERVSRDAPDFRITAGNGNVRTLTVSMKARLNPIERVSRDAPDFRITAGNGVEVGAGWNKVSNDGEPFISVKLDDPSFNAPITAALWPGEKEGEYALIWNRPKREA</sequence>
<proteinExistence type="predicted"/>
<dbReference type="InterPro" id="IPR007948">
    <property type="entry name" value="DUF736"/>
</dbReference>
<protein>
    <recommendedName>
        <fullName evidence="2">DUF736 domain-containing protein</fullName>
    </recommendedName>
</protein>
<dbReference type="Pfam" id="PF05284">
    <property type="entry name" value="DUF736"/>
    <property type="match status" value="1"/>
</dbReference>
<evidence type="ECO:0008006" key="2">
    <source>
        <dbReference type="Google" id="ProtNLM"/>
    </source>
</evidence>
<dbReference type="RefSeq" id="WP_172690801.1">
    <property type="nucleotide sequence ID" value="NZ_KY000028.1"/>
</dbReference>
<organism evidence="1">
    <name type="scientific">Agrobacterium tumefaciens</name>
    <dbReference type="NCBI Taxonomy" id="358"/>
    <lineage>
        <taxon>Bacteria</taxon>
        <taxon>Pseudomonadati</taxon>
        <taxon>Pseudomonadota</taxon>
        <taxon>Alphaproteobacteria</taxon>
        <taxon>Hyphomicrobiales</taxon>
        <taxon>Rhizobiaceae</taxon>
        <taxon>Rhizobium/Agrobacterium group</taxon>
        <taxon>Agrobacterium</taxon>
        <taxon>Agrobacterium tumefaciens complex</taxon>
    </lineage>
</organism>
<keyword evidence="1" id="KW-0614">Plasmid</keyword>
<name>A0A2Z2PMC8_AGRTU</name>
<dbReference type="AlphaFoldDB" id="A0A2Z2PMC8"/>
<dbReference type="EMBL" id="KY000028">
    <property type="protein sequence ID" value="ASK41246.1"/>
    <property type="molecule type" value="Genomic_DNA"/>
</dbReference>